<keyword evidence="1" id="KW-0949">S-adenosyl-L-methionine</keyword>
<reference evidence="6" key="1">
    <citation type="journal article" date="2019" name="Int. J. Syst. Evol. Microbiol.">
        <title>The Global Catalogue of Microorganisms (GCM) 10K type strain sequencing project: providing services to taxonomists for standard genome sequencing and annotation.</title>
        <authorList>
            <consortium name="The Broad Institute Genomics Platform"/>
            <consortium name="The Broad Institute Genome Sequencing Center for Infectious Disease"/>
            <person name="Wu L."/>
            <person name="Ma J."/>
        </authorList>
    </citation>
    <scope>NUCLEOTIDE SEQUENCE [LARGE SCALE GENOMIC DNA]</scope>
    <source>
        <strain evidence="6">JCM 31202</strain>
    </source>
</reference>
<proteinExistence type="inferred from homology"/>
<evidence type="ECO:0000259" key="3">
    <source>
        <dbReference type="Pfam" id="PF01887"/>
    </source>
</evidence>
<comment type="similarity">
    <text evidence="2">Belongs to the SAM hydrolase / SAM-dependent halogenase family.</text>
</comment>
<dbReference type="Gene3D" id="2.40.30.90">
    <property type="entry name" value="Bacterial fluorinating enzyme like"/>
    <property type="match status" value="1"/>
</dbReference>
<dbReference type="Pfam" id="PF20257">
    <property type="entry name" value="SAM_HAT_C"/>
    <property type="match status" value="1"/>
</dbReference>
<evidence type="ECO:0000256" key="2">
    <source>
        <dbReference type="ARBA" id="ARBA00024035"/>
    </source>
</evidence>
<dbReference type="Gene3D" id="3.40.50.10790">
    <property type="entry name" value="S-adenosyl-l-methionine hydroxide adenosyltransferase, N-terminal"/>
    <property type="match status" value="1"/>
</dbReference>
<dbReference type="PANTHER" id="PTHR35092">
    <property type="entry name" value="CHLORINASE MJ1651"/>
    <property type="match status" value="1"/>
</dbReference>
<dbReference type="InterPro" id="IPR002747">
    <property type="entry name" value="SAM_OH_AdoTrfase"/>
</dbReference>
<protein>
    <submittedName>
        <fullName evidence="5">S-adenosyl-l-methionine hydroxide adenosyltransferase family protein</fullName>
    </submittedName>
</protein>
<feature type="domain" description="S-adenosyl-l-methionine hydroxide adenosyltransferase C-terminal" evidence="4">
    <location>
        <begin position="176"/>
        <end position="266"/>
    </location>
</feature>
<dbReference type="Pfam" id="PF01887">
    <property type="entry name" value="SAM_HAT_N"/>
    <property type="match status" value="1"/>
</dbReference>
<dbReference type="EMBL" id="JBHTJA010000062">
    <property type="protein sequence ID" value="MFD0903728.1"/>
    <property type="molecule type" value="Genomic_DNA"/>
</dbReference>
<dbReference type="Proteomes" id="UP001596972">
    <property type="component" value="Unassembled WGS sequence"/>
</dbReference>
<evidence type="ECO:0000313" key="6">
    <source>
        <dbReference type="Proteomes" id="UP001596972"/>
    </source>
</evidence>
<dbReference type="PANTHER" id="PTHR35092:SF1">
    <property type="entry name" value="CHLORINASE MJ1651"/>
    <property type="match status" value="1"/>
</dbReference>
<dbReference type="SUPFAM" id="SSF101852">
    <property type="entry name" value="Bacterial fluorinating enzyme, C-terminal domain"/>
    <property type="match status" value="1"/>
</dbReference>
<dbReference type="PIRSF" id="PIRSF006779">
    <property type="entry name" value="UCP006779"/>
    <property type="match status" value="1"/>
</dbReference>
<sequence>MPEHRPFISLATDFGAAYTAICAGVMYGIVPSANVLVLSDEITPFDVREGAMLLRQALPYLPRGVHVGIVDPGVGTPRRPVAIATGRGDVLVGPDNGLLLPAAEALGGVVAAHALENPAYRLPEVSTSFHGRDIFSPAAAHAAAGVAVADLGPAVEPLPLDVPPPAVAAGELTAPVLYTDRFGSLVLGARPDDLAAAFGAPEPGTPLDVVWTVPDGTERTARVPFAETFGSVPPGDALLWTDSSGWLGLAVNQGSAAEALGLAGAASVVLRAVPAA</sequence>
<dbReference type="InterPro" id="IPR046469">
    <property type="entry name" value="SAM_HAT_N"/>
</dbReference>
<dbReference type="InterPro" id="IPR023228">
    <property type="entry name" value="SAM_OH_AdoTrfase_N_sf"/>
</dbReference>
<evidence type="ECO:0000256" key="1">
    <source>
        <dbReference type="ARBA" id="ARBA00022691"/>
    </source>
</evidence>
<comment type="caution">
    <text evidence="5">The sequence shown here is derived from an EMBL/GenBank/DDBJ whole genome shotgun (WGS) entry which is preliminary data.</text>
</comment>
<gene>
    <name evidence="5" type="ORF">ACFQ11_25305</name>
</gene>
<accession>A0ABW3ETL9</accession>
<dbReference type="SUPFAM" id="SSF102522">
    <property type="entry name" value="Bacterial fluorinating enzyme, N-terminal domain"/>
    <property type="match status" value="1"/>
</dbReference>
<evidence type="ECO:0000259" key="4">
    <source>
        <dbReference type="Pfam" id="PF20257"/>
    </source>
</evidence>
<keyword evidence="6" id="KW-1185">Reference proteome</keyword>
<dbReference type="InterPro" id="IPR046470">
    <property type="entry name" value="SAM_HAT_C"/>
</dbReference>
<dbReference type="RefSeq" id="WP_378302833.1">
    <property type="nucleotide sequence ID" value="NZ_JBHTJA010000062.1"/>
</dbReference>
<dbReference type="InterPro" id="IPR023227">
    <property type="entry name" value="SAM_OH_AdoTrfase_C_sf"/>
</dbReference>
<evidence type="ECO:0000313" key="5">
    <source>
        <dbReference type="EMBL" id="MFD0903728.1"/>
    </source>
</evidence>
<organism evidence="5 6">
    <name type="scientific">Actinomadura sediminis</name>
    <dbReference type="NCBI Taxonomy" id="1038904"/>
    <lineage>
        <taxon>Bacteria</taxon>
        <taxon>Bacillati</taxon>
        <taxon>Actinomycetota</taxon>
        <taxon>Actinomycetes</taxon>
        <taxon>Streptosporangiales</taxon>
        <taxon>Thermomonosporaceae</taxon>
        <taxon>Actinomadura</taxon>
    </lineage>
</organism>
<feature type="domain" description="S-adenosyl-l-methionine hydroxide adenosyltransferase N-terminal" evidence="3">
    <location>
        <begin position="8"/>
        <end position="152"/>
    </location>
</feature>
<name>A0ABW3ETL9_9ACTN</name>